<comment type="caution">
    <text evidence="1">The sequence shown here is derived from an EMBL/GenBank/DDBJ whole genome shotgun (WGS) entry which is preliminary data.</text>
</comment>
<dbReference type="RefSeq" id="WP_251261243.1">
    <property type="nucleotide sequence ID" value="NZ_JAMQGP010000003.1"/>
</dbReference>
<dbReference type="PROSITE" id="PS51257">
    <property type="entry name" value="PROKAR_LIPOPROTEIN"/>
    <property type="match status" value="1"/>
</dbReference>
<organism evidence="1 2">
    <name type="scientific">Echinimonas agarilytica</name>
    <dbReference type="NCBI Taxonomy" id="1215918"/>
    <lineage>
        <taxon>Bacteria</taxon>
        <taxon>Pseudomonadati</taxon>
        <taxon>Pseudomonadota</taxon>
        <taxon>Gammaproteobacteria</taxon>
        <taxon>Alteromonadales</taxon>
        <taxon>Echinimonadaceae</taxon>
        <taxon>Echinimonas</taxon>
    </lineage>
</organism>
<dbReference type="AlphaFoldDB" id="A0AA41W7D5"/>
<name>A0AA41W7D5_9GAMM</name>
<keyword evidence="2" id="KW-1185">Reference proteome</keyword>
<evidence type="ECO:0000313" key="2">
    <source>
        <dbReference type="Proteomes" id="UP001165393"/>
    </source>
</evidence>
<protein>
    <submittedName>
        <fullName evidence="1">DUF885 domain-containing protein</fullName>
    </submittedName>
</protein>
<dbReference type="Proteomes" id="UP001165393">
    <property type="component" value="Unassembled WGS sequence"/>
</dbReference>
<dbReference type="PANTHER" id="PTHR33361:SF16">
    <property type="entry name" value="DUF885 DOMAIN-CONTAINING PROTEIN"/>
    <property type="match status" value="1"/>
</dbReference>
<dbReference type="PANTHER" id="PTHR33361">
    <property type="entry name" value="GLR0591 PROTEIN"/>
    <property type="match status" value="1"/>
</dbReference>
<accession>A0AA41W7D5</accession>
<sequence>MLLRSLLACSALLIIGCQPSSESSEKPSLECSQDAFKTLLDHHFEQYLSLHPLFATAAGHDAYDDKFGDGISDSWLKQRNELNTESLSRAQNMDSSCLSASEQAAYQDFIRSRQLDLVSETFPERFLPINQFYSPVNTLIQYASGESAQRFDTLWAYQNFQGRSSEFSQWVDLAIERMKEGIESEVVLPRVLSQRIVDQLDGVLNTPMEQSILMNPKHNASKTLQGADIAKAAQIHQRSIEVWVWPALERLNQFLKSEYMQNSRASDGYWGLPNGRLWYKHYVNSYVDDQRSLEQIHQLGISEVARIHEEMKKVGKALQLSTDLPILFRQLTTDPTYYYETPEALVAGYEDLKSTIDPVLPQYFASIPEQPYEVRRVEPYREANEAGASYQSAPPSSGRPGIFYINAYNLRAQPKWGMVTLSLHEAAPGHHFQIAQQLSLPMISEYLRYSSNTAFDEGWALYAEYLGIEMGLLDEPLDYFGKLSDELLRAMRLVVDTGLHDKGWTREQAIQYMQDNSPLAPSDVVAEVERYMAIPGQAVSYKLGEQTILELRRYAETELGDQFVLSEFHQQVLKNGSMSMPVLTTSVKNWVDSQVGLK</sequence>
<dbReference type="Pfam" id="PF05960">
    <property type="entry name" value="DUF885"/>
    <property type="match status" value="1"/>
</dbReference>
<reference evidence="1 2" key="1">
    <citation type="journal article" date="2013" name="Antonie Van Leeuwenhoek">
        <title>Echinimonas agarilytica gen. nov., sp. nov., a new gammaproteobacterium isolated from the sea urchin Strongylocentrotus intermedius.</title>
        <authorList>
            <person name="Nedashkovskaya O.I."/>
            <person name="Stenkova A.M."/>
            <person name="Zhukova N.V."/>
            <person name="Van Trappen S."/>
            <person name="Lee J.S."/>
            <person name="Kim S.B."/>
        </authorList>
    </citation>
    <scope>NUCLEOTIDE SEQUENCE [LARGE SCALE GENOMIC DNA]</scope>
    <source>
        <strain evidence="1 2">KMM 6351</strain>
    </source>
</reference>
<dbReference type="InterPro" id="IPR010281">
    <property type="entry name" value="DUF885"/>
</dbReference>
<gene>
    <name evidence="1" type="ORF">NAF29_09140</name>
</gene>
<proteinExistence type="predicted"/>
<evidence type="ECO:0000313" key="1">
    <source>
        <dbReference type="EMBL" id="MCM2679828.1"/>
    </source>
</evidence>
<dbReference type="EMBL" id="JAMQGP010000003">
    <property type="protein sequence ID" value="MCM2679828.1"/>
    <property type="molecule type" value="Genomic_DNA"/>
</dbReference>